<gene>
    <name evidence="9" type="ORF">LX66_4814</name>
</gene>
<feature type="domain" description="RagB/SusD" evidence="7">
    <location>
        <begin position="376"/>
        <end position="588"/>
    </location>
</feature>
<dbReference type="GO" id="GO:0009279">
    <property type="term" value="C:cell outer membrane"/>
    <property type="evidence" value="ECO:0007669"/>
    <property type="project" value="UniProtKB-SubCell"/>
</dbReference>
<evidence type="ECO:0000259" key="7">
    <source>
        <dbReference type="Pfam" id="PF07980"/>
    </source>
</evidence>
<keyword evidence="3 6" id="KW-0732">Signal</keyword>
<evidence type="ECO:0000313" key="9">
    <source>
        <dbReference type="EMBL" id="TWI84444.1"/>
    </source>
</evidence>
<dbReference type="Pfam" id="PF07980">
    <property type="entry name" value="SusD_RagB"/>
    <property type="match status" value="1"/>
</dbReference>
<dbReference type="OrthoDB" id="5694214at2"/>
<keyword evidence="10" id="KW-1185">Reference proteome</keyword>
<evidence type="ECO:0000259" key="8">
    <source>
        <dbReference type="Pfam" id="PF14322"/>
    </source>
</evidence>
<proteinExistence type="inferred from homology"/>
<evidence type="ECO:0000256" key="1">
    <source>
        <dbReference type="ARBA" id="ARBA00004442"/>
    </source>
</evidence>
<dbReference type="Gene3D" id="1.25.40.390">
    <property type="match status" value="1"/>
</dbReference>
<feature type="domain" description="SusD-like N-terminal" evidence="8">
    <location>
        <begin position="24"/>
        <end position="221"/>
    </location>
</feature>
<comment type="subcellular location">
    <subcellularLocation>
        <location evidence="1">Cell outer membrane</location>
    </subcellularLocation>
</comment>
<comment type="caution">
    <text evidence="9">The sequence shown here is derived from an EMBL/GenBank/DDBJ whole genome shotgun (WGS) entry which is preliminary data.</text>
</comment>
<keyword evidence="5" id="KW-0998">Cell outer membrane</keyword>
<dbReference type="SUPFAM" id="SSF48452">
    <property type="entry name" value="TPR-like"/>
    <property type="match status" value="1"/>
</dbReference>
<evidence type="ECO:0000256" key="3">
    <source>
        <dbReference type="ARBA" id="ARBA00022729"/>
    </source>
</evidence>
<dbReference type="Proteomes" id="UP000316778">
    <property type="component" value="Unassembled WGS sequence"/>
</dbReference>
<sequence>MKQLLYIVLAGGISLAMGACQKTFLDLEPQDELTDVVYFKRPADFKAYTTGFYSQLMGWKSPFGGNSIYQYMDAGSDLSTNTGFSGDYARGNITVPGDDNRWSNPYNWIRSANILLENAAAYTGSQEEIKQYMAEASFFRANAYFTLLRFFGGVPLVTTVPGVKSPELTAPRNSRYEVIDLILSDLDKAIAGLPAEQEIAAADKGRISKWAAGAYKARVLLYEATWRKYVGTSTDFAGSGGPSSEQVSAFLTETISLCKEVMDNGGYELWDQNNTLDGQSSYFLFNLEDGGSNPAGLTKATNKEFILYGVYDFTYRQGGQNLTHTTAQMIPSRKMMDLYLCTDGLPPAKSPLFQGYHNVGDEFRNRDLRMTAYHGEAPASATLDNGLAGYGNRKFAVYNYGSYRNANQESSNYSIIRLADVYLMYAEALYEKNGSISDAQLDESVNKIRARAGVAPLTNALVAANGLSMLEEIRNERARELYQEGLRFDDLKRWGIAEAALNASTCGMVVGDAAYTTAFRDASGDATASYKPAAYVWGEETVATAAGNLSCVVIDSKSNRNFKRTHYLLPIPATQLVLNPNLQQNPGYN</sequence>
<comment type="similarity">
    <text evidence="2">Belongs to the SusD family.</text>
</comment>
<feature type="chain" id="PRO_5021772378" evidence="6">
    <location>
        <begin position="19"/>
        <end position="589"/>
    </location>
</feature>
<evidence type="ECO:0000256" key="6">
    <source>
        <dbReference type="SAM" id="SignalP"/>
    </source>
</evidence>
<accession>A0A562STY2</accession>
<protein>
    <submittedName>
        <fullName evidence="9">Putative outer membrane starch-binding protein</fullName>
    </submittedName>
</protein>
<dbReference type="RefSeq" id="WP_145718102.1">
    <property type="nucleotide sequence ID" value="NZ_BAAAFY010000002.1"/>
</dbReference>
<dbReference type="CDD" id="cd08977">
    <property type="entry name" value="SusD"/>
    <property type="match status" value="1"/>
</dbReference>
<feature type="signal peptide" evidence="6">
    <location>
        <begin position="1"/>
        <end position="18"/>
    </location>
</feature>
<dbReference type="EMBL" id="VLLG01000005">
    <property type="protein sequence ID" value="TWI84444.1"/>
    <property type="molecule type" value="Genomic_DNA"/>
</dbReference>
<dbReference type="PROSITE" id="PS51257">
    <property type="entry name" value="PROKAR_LIPOPROTEIN"/>
    <property type="match status" value="1"/>
</dbReference>
<name>A0A562STY2_CHIJA</name>
<organism evidence="9 10">
    <name type="scientific">Chitinophaga japonensis</name>
    <name type="common">Flexibacter japonensis</name>
    <dbReference type="NCBI Taxonomy" id="104662"/>
    <lineage>
        <taxon>Bacteria</taxon>
        <taxon>Pseudomonadati</taxon>
        <taxon>Bacteroidota</taxon>
        <taxon>Chitinophagia</taxon>
        <taxon>Chitinophagales</taxon>
        <taxon>Chitinophagaceae</taxon>
        <taxon>Chitinophaga</taxon>
    </lineage>
</organism>
<evidence type="ECO:0000256" key="5">
    <source>
        <dbReference type="ARBA" id="ARBA00023237"/>
    </source>
</evidence>
<dbReference type="InterPro" id="IPR011990">
    <property type="entry name" value="TPR-like_helical_dom_sf"/>
</dbReference>
<dbReference type="InterPro" id="IPR033985">
    <property type="entry name" value="SusD-like_N"/>
</dbReference>
<dbReference type="Pfam" id="PF14322">
    <property type="entry name" value="SusD-like_3"/>
    <property type="match status" value="1"/>
</dbReference>
<dbReference type="InterPro" id="IPR012944">
    <property type="entry name" value="SusD_RagB_dom"/>
</dbReference>
<evidence type="ECO:0000256" key="2">
    <source>
        <dbReference type="ARBA" id="ARBA00006275"/>
    </source>
</evidence>
<evidence type="ECO:0000256" key="4">
    <source>
        <dbReference type="ARBA" id="ARBA00023136"/>
    </source>
</evidence>
<dbReference type="AlphaFoldDB" id="A0A562STY2"/>
<reference evidence="9 10" key="1">
    <citation type="journal article" date="2013" name="Stand. Genomic Sci.">
        <title>Genomic Encyclopedia of Type Strains, Phase I: The one thousand microbial genomes (KMG-I) project.</title>
        <authorList>
            <person name="Kyrpides N.C."/>
            <person name="Woyke T."/>
            <person name="Eisen J.A."/>
            <person name="Garrity G."/>
            <person name="Lilburn T.G."/>
            <person name="Beck B.J."/>
            <person name="Whitman W.B."/>
            <person name="Hugenholtz P."/>
            <person name="Klenk H.P."/>
        </authorList>
    </citation>
    <scope>NUCLEOTIDE SEQUENCE [LARGE SCALE GENOMIC DNA]</scope>
    <source>
        <strain evidence="9 10">DSM 13484</strain>
    </source>
</reference>
<keyword evidence="4" id="KW-0472">Membrane</keyword>
<evidence type="ECO:0000313" key="10">
    <source>
        <dbReference type="Proteomes" id="UP000316778"/>
    </source>
</evidence>